<dbReference type="SUPFAM" id="SSF47090">
    <property type="entry name" value="PGBD-like"/>
    <property type="match status" value="1"/>
</dbReference>
<gene>
    <name evidence="4" type="ORF">RDJLphi2_gp52</name>
</gene>
<dbReference type="Pfam" id="PF01471">
    <property type="entry name" value="PG_binding_1"/>
    <property type="match status" value="1"/>
</dbReference>
<dbReference type="Proteomes" id="UP000223793">
    <property type="component" value="Segment"/>
</dbReference>
<name>A0A0K0PVI5_9CAUD</name>
<feature type="region of interest" description="Disordered" evidence="1">
    <location>
        <begin position="32"/>
        <end position="56"/>
    </location>
</feature>
<evidence type="ECO:0000256" key="1">
    <source>
        <dbReference type="SAM" id="MobiDB-lite"/>
    </source>
</evidence>
<keyword evidence="5" id="KW-1185">Reference proteome</keyword>
<dbReference type="Pfam" id="PF13539">
    <property type="entry name" value="Peptidase_M15_4"/>
    <property type="match status" value="1"/>
</dbReference>
<sequence>MTTPIRMTSSQIRKLQRQLNRLGYGPLDVDGVYGPKTKRAHTKATNDRNGSDRQFQRPRTHVIHATDWPINSQQDLIAFYGSPGGPQCTAGKVILPFPFKIAWDLDKSVSRFSCHDKVVQPMTGIFRDAAAHYGEAEFRRLGLDLFGGCYNNRAIRGGSRKSTHAWGIAVDLDPARNRLRWGRDRAVFARPEYEPFWQIVEAYGATSLGRAANFDWMHFQFADQI</sequence>
<dbReference type="SUPFAM" id="SSF55166">
    <property type="entry name" value="Hedgehog/DD-peptidase"/>
    <property type="match status" value="1"/>
</dbReference>
<proteinExistence type="predicted"/>
<evidence type="ECO:0000259" key="3">
    <source>
        <dbReference type="Pfam" id="PF13539"/>
    </source>
</evidence>
<reference evidence="5" key="1">
    <citation type="submission" date="2015-07" db="EMBL/GenBank/DDBJ databases">
        <title>Complete genome sequence of Roseophage RDJL phage 2, a siphovirus infects Roseobacter denitrificans OCh114.</title>
        <authorList>
            <person name="Liang Y."/>
            <person name="Zhang Y."/>
            <person name="Zhou C."/>
            <person name="Chen Z."/>
            <person name="Yang S."/>
        </authorList>
    </citation>
    <scope>NUCLEOTIDE SEQUENCE [LARGE SCALE GENOMIC DNA]</scope>
</reference>
<dbReference type="InterPro" id="IPR036365">
    <property type="entry name" value="PGBD-like_sf"/>
</dbReference>
<feature type="compositionally biased region" description="Basic and acidic residues" evidence="1">
    <location>
        <begin position="44"/>
        <end position="55"/>
    </location>
</feature>
<dbReference type="GO" id="GO:0008233">
    <property type="term" value="F:peptidase activity"/>
    <property type="evidence" value="ECO:0007669"/>
    <property type="project" value="InterPro"/>
</dbReference>
<dbReference type="EMBL" id="KT266805">
    <property type="protein sequence ID" value="AKQ75842.1"/>
    <property type="molecule type" value="Genomic_DNA"/>
</dbReference>
<organism evidence="4 5">
    <name type="scientific">Roseobacter phage RDJL Phi 2</name>
    <dbReference type="NCBI Taxonomy" id="1682380"/>
    <lineage>
        <taxon>Viruses</taxon>
        <taxon>Duplodnaviria</taxon>
        <taxon>Heunggongvirae</taxon>
        <taxon>Uroviricota</taxon>
        <taxon>Caudoviricetes</taxon>
        <taxon>Xiamenvirus</taxon>
        <taxon>Xiamenvirus RDJL2</taxon>
    </lineage>
</organism>
<evidence type="ECO:0000313" key="4">
    <source>
        <dbReference type="EMBL" id="AKQ75842.1"/>
    </source>
</evidence>
<evidence type="ECO:0000259" key="2">
    <source>
        <dbReference type="Pfam" id="PF01471"/>
    </source>
</evidence>
<feature type="domain" description="Peptidase M15C" evidence="3">
    <location>
        <begin position="157"/>
        <end position="220"/>
    </location>
</feature>
<dbReference type="InterPro" id="IPR039561">
    <property type="entry name" value="Peptidase_M15C"/>
</dbReference>
<dbReference type="InterPro" id="IPR009045">
    <property type="entry name" value="Zn_M74/Hedgehog-like"/>
</dbReference>
<dbReference type="InterPro" id="IPR002477">
    <property type="entry name" value="Peptidoglycan-bd-like"/>
</dbReference>
<dbReference type="InterPro" id="IPR036366">
    <property type="entry name" value="PGBDSf"/>
</dbReference>
<protein>
    <submittedName>
        <fullName evidence="4">Uncharacterized protein</fullName>
    </submittedName>
</protein>
<dbReference type="OrthoDB" id="22281at10239"/>
<dbReference type="Gene3D" id="1.10.101.10">
    <property type="entry name" value="PGBD-like superfamily/PGBD"/>
    <property type="match status" value="1"/>
</dbReference>
<accession>A0A0K0PVI5</accession>
<feature type="domain" description="Peptidoglycan binding-like" evidence="2">
    <location>
        <begin position="9"/>
        <end position="40"/>
    </location>
</feature>
<evidence type="ECO:0000313" key="5">
    <source>
        <dbReference type="Proteomes" id="UP000223793"/>
    </source>
</evidence>